<name>A0A0K2UAG4_LEPSM</name>
<feature type="non-terminal residue" evidence="2">
    <location>
        <position position="119"/>
    </location>
</feature>
<dbReference type="AlphaFoldDB" id="A0A0K2UAG4"/>
<proteinExistence type="predicted"/>
<sequence>RFFIDYGIPEVLESDGGTNFSSREFQEFLSFWGVEWRCSSPHNPQSNGLAEACVKKLKYLVKKTMNGNKIDQSKINLGILEMRNTPRIEDGLSPTKIVFGRSTRSIIPMLPEFHQKRSQ</sequence>
<dbReference type="OrthoDB" id="6342757at2759"/>
<dbReference type="Gene3D" id="3.30.420.10">
    <property type="entry name" value="Ribonuclease H-like superfamily/Ribonuclease H"/>
    <property type="match status" value="1"/>
</dbReference>
<dbReference type="PROSITE" id="PS50994">
    <property type="entry name" value="INTEGRASE"/>
    <property type="match status" value="1"/>
</dbReference>
<dbReference type="EMBL" id="HACA01017699">
    <property type="protein sequence ID" value="CDW35060.1"/>
    <property type="molecule type" value="Transcribed_RNA"/>
</dbReference>
<dbReference type="InterPro" id="IPR012337">
    <property type="entry name" value="RNaseH-like_sf"/>
</dbReference>
<feature type="non-terminal residue" evidence="2">
    <location>
        <position position="1"/>
    </location>
</feature>
<dbReference type="PANTHER" id="PTHR37984">
    <property type="entry name" value="PROTEIN CBG26694"/>
    <property type="match status" value="1"/>
</dbReference>
<dbReference type="GO" id="GO:0003676">
    <property type="term" value="F:nucleic acid binding"/>
    <property type="evidence" value="ECO:0007669"/>
    <property type="project" value="InterPro"/>
</dbReference>
<evidence type="ECO:0000259" key="1">
    <source>
        <dbReference type="PROSITE" id="PS50994"/>
    </source>
</evidence>
<dbReference type="InterPro" id="IPR050951">
    <property type="entry name" value="Retrovirus_Pol_polyprotein"/>
</dbReference>
<reference evidence="2" key="1">
    <citation type="submission" date="2014-05" db="EMBL/GenBank/DDBJ databases">
        <authorList>
            <person name="Chronopoulou M."/>
        </authorList>
    </citation>
    <scope>NUCLEOTIDE SEQUENCE</scope>
    <source>
        <tissue evidence="2">Whole organism</tissue>
    </source>
</reference>
<evidence type="ECO:0000313" key="2">
    <source>
        <dbReference type="EMBL" id="CDW35060.1"/>
    </source>
</evidence>
<dbReference type="InterPro" id="IPR036397">
    <property type="entry name" value="RNaseH_sf"/>
</dbReference>
<feature type="domain" description="Integrase catalytic" evidence="1">
    <location>
        <begin position="1"/>
        <end position="102"/>
    </location>
</feature>
<accession>A0A0K2UAG4</accession>
<dbReference type="InterPro" id="IPR001584">
    <property type="entry name" value="Integrase_cat-core"/>
</dbReference>
<dbReference type="PANTHER" id="PTHR37984:SF5">
    <property type="entry name" value="PROTEIN NYNRIN-LIKE"/>
    <property type="match status" value="1"/>
</dbReference>
<organism evidence="2">
    <name type="scientific">Lepeophtheirus salmonis</name>
    <name type="common">Salmon louse</name>
    <name type="synonym">Caligus salmonis</name>
    <dbReference type="NCBI Taxonomy" id="72036"/>
    <lineage>
        <taxon>Eukaryota</taxon>
        <taxon>Metazoa</taxon>
        <taxon>Ecdysozoa</taxon>
        <taxon>Arthropoda</taxon>
        <taxon>Crustacea</taxon>
        <taxon>Multicrustacea</taxon>
        <taxon>Hexanauplia</taxon>
        <taxon>Copepoda</taxon>
        <taxon>Siphonostomatoida</taxon>
        <taxon>Caligidae</taxon>
        <taxon>Lepeophtheirus</taxon>
    </lineage>
</organism>
<dbReference type="GO" id="GO:0015074">
    <property type="term" value="P:DNA integration"/>
    <property type="evidence" value="ECO:0007669"/>
    <property type="project" value="InterPro"/>
</dbReference>
<dbReference type="SUPFAM" id="SSF53098">
    <property type="entry name" value="Ribonuclease H-like"/>
    <property type="match status" value="1"/>
</dbReference>
<protein>
    <submittedName>
        <fullName evidence="2">Putative LOC100906982 [Metaseiulus occidentalis]</fullName>
    </submittedName>
</protein>